<evidence type="ECO:0000313" key="9">
    <source>
        <dbReference type="Proteomes" id="UP000215902"/>
    </source>
</evidence>
<protein>
    <recommendedName>
        <fullName evidence="5">1-acyl-sn-glycerol-3-phosphate acyltransferase</fullName>
        <ecNumber evidence="5">2.3.1.51</ecNumber>
    </recommendedName>
</protein>
<accession>A0A267EEG2</accession>
<organism evidence="8 9">
    <name type="scientific">Macrostomum lignano</name>
    <dbReference type="NCBI Taxonomy" id="282301"/>
    <lineage>
        <taxon>Eukaryota</taxon>
        <taxon>Metazoa</taxon>
        <taxon>Spiralia</taxon>
        <taxon>Lophotrochozoa</taxon>
        <taxon>Platyhelminthes</taxon>
        <taxon>Rhabditophora</taxon>
        <taxon>Macrostomorpha</taxon>
        <taxon>Macrostomida</taxon>
        <taxon>Macrostomidae</taxon>
        <taxon>Macrostomum</taxon>
    </lineage>
</organism>
<keyword evidence="4 5" id="KW-0012">Acyltransferase</keyword>
<dbReference type="GO" id="GO:0003841">
    <property type="term" value="F:1-acylglycerol-3-phosphate O-acyltransferase activity"/>
    <property type="evidence" value="ECO:0007669"/>
    <property type="project" value="UniProtKB-UniRule"/>
</dbReference>
<dbReference type="EC" id="2.3.1.51" evidence="5"/>
<dbReference type="GO" id="GO:0006654">
    <property type="term" value="P:phosphatidic acid biosynthetic process"/>
    <property type="evidence" value="ECO:0007669"/>
    <property type="project" value="TreeGrafter"/>
</dbReference>
<feature type="transmembrane region" description="Helical" evidence="6">
    <location>
        <begin position="6"/>
        <end position="26"/>
    </location>
</feature>
<evidence type="ECO:0000313" key="8">
    <source>
        <dbReference type="EMBL" id="PAA59951.1"/>
    </source>
</evidence>
<evidence type="ECO:0000256" key="5">
    <source>
        <dbReference type="RuleBase" id="RU361267"/>
    </source>
</evidence>
<dbReference type="GO" id="GO:0016020">
    <property type="term" value="C:membrane"/>
    <property type="evidence" value="ECO:0007669"/>
    <property type="project" value="InterPro"/>
</dbReference>
<comment type="pathway">
    <text evidence="1">Phospholipid metabolism; CDP-diacylglycerol biosynthesis; CDP-diacylglycerol from sn-glycerol 3-phosphate: step 2/3.</text>
</comment>
<evidence type="ECO:0000256" key="1">
    <source>
        <dbReference type="ARBA" id="ARBA00004728"/>
    </source>
</evidence>
<reference evidence="8 9" key="1">
    <citation type="submission" date="2017-06" db="EMBL/GenBank/DDBJ databases">
        <title>A platform for efficient transgenesis in Macrostomum lignano, a flatworm model organism for stem cell research.</title>
        <authorList>
            <person name="Berezikov E."/>
        </authorList>
    </citation>
    <scope>NUCLEOTIDE SEQUENCE [LARGE SCALE GENOMIC DNA]</scope>
    <source>
        <strain evidence="8">DV1</strain>
        <tissue evidence="8">Whole organism</tissue>
    </source>
</reference>
<evidence type="ECO:0000256" key="6">
    <source>
        <dbReference type="SAM" id="Phobius"/>
    </source>
</evidence>
<dbReference type="OrthoDB" id="202234at2759"/>
<dbReference type="STRING" id="282301.A0A267EEG2"/>
<keyword evidence="5" id="KW-0443">Lipid metabolism</keyword>
<dbReference type="NCBIfam" id="TIGR00530">
    <property type="entry name" value="AGP_acyltrn"/>
    <property type="match status" value="1"/>
</dbReference>
<dbReference type="SUPFAM" id="SSF69593">
    <property type="entry name" value="Glycerol-3-phosphate (1)-acyltransferase"/>
    <property type="match status" value="1"/>
</dbReference>
<dbReference type="AlphaFoldDB" id="A0A267EEG2"/>
<gene>
    <name evidence="8" type="ORF">BOX15_Mlig001194g1</name>
</gene>
<comment type="catalytic activity">
    <reaction evidence="5">
        <text>a 1-acyl-sn-glycero-3-phosphate + an acyl-CoA = a 1,2-diacyl-sn-glycero-3-phosphate + CoA</text>
        <dbReference type="Rhea" id="RHEA:19709"/>
        <dbReference type="ChEBI" id="CHEBI:57287"/>
        <dbReference type="ChEBI" id="CHEBI:57970"/>
        <dbReference type="ChEBI" id="CHEBI:58342"/>
        <dbReference type="ChEBI" id="CHEBI:58608"/>
        <dbReference type="EC" id="2.3.1.51"/>
    </reaction>
</comment>
<name>A0A267EEG2_9PLAT</name>
<evidence type="ECO:0000256" key="3">
    <source>
        <dbReference type="ARBA" id="ARBA00022679"/>
    </source>
</evidence>
<keyword evidence="6" id="KW-1133">Transmembrane helix</keyword>
<keyword evidence="9" id="KW-1185">Reference proteome</keyword>
<dbReference type="PANTHER" id="PTHR10434:SF11">
    <property type="entry name" value="1-ACYL-SN-GLYCEROL-3-PHOSPHATE ACYLTRANSFERASE"/>
    <property type="match status" value="1"/>
</dbReference>
<evidence type="ECO:0000256" key="2">
    <source>
        <dbReference type="ARBA" id="ARBA00008655"/>
    </source>
</evidence>
<feature type="domain" description="Phospholipid/glycerol acyltransferase" evidence="7">
    <location>
        <begin position="97"/>
        <end position="213"/>
    </location>
</feature>
<feature type="transmembrane region" description="Helical" evidence="6">
    <location>
        <begin position="38"/>
        <end position="56"/>
    </location>
</feature>
<keyword evidence="5" id="KW-0594">Phospholipid biosynthesis</keyword>
<comment type="domain">
    <text evidence="5">The HXXXXD motif is essential for acyltransferase activity and may constitute the binding site for the phosphate moiety of the glycerol-3-phosphate.</text>
</comment>
<evidence type="ECO:0000259" key="7">
    <source>
        <dbReference type="SMART" id="SM00563"/>
    </source>
</evidence>
<keyword evidence="5" id="KW-1208">Phospholipid metabolism</keyword>
<comment type="similarity">
    <text evidence="2 5">Belongs to the 1-acyl-sn-glycerol-3-phosphate acyltransferase family.</text>
</comment>
<dbReference type="EMBL" id="NIVC01002209">
    <property type="protein sequence ID" value="PAA59951.1"/>
    <property type="molecule type" value="Genomic_DNA"/>
</dbReference>
<dbReference type="PANTHER" id="PTHR10434">
    <property type="entry name" value="1-ACYL-SN-GLYCEROL-3-PHOSPHATE ACYLTRANSFERASE"/>
    <property type="match status" value="1"/>
</dbReference>
<proteinExistence type="inferred from homology"/>
<dbReference type="Proteomes" id="UP000215902">
    <property type="component" value="Unassembled WGS sequence"/>
</dbReference>
<dbReference type="InterPro" id="IPR004552">
    <property type="entry name" value="AGP_acyltrans"/>
</dbReference>
<dbReference type="GO" id="GO:0005783">
    <property type="term" value="C:endoplasmic reticulum"/>
    <property type="evidence" value="ECO:0007669"/>
    <property type="project" value="TreeGrafter"/>
</dbReference>
<evidence type="ECO:0000256" key="4">
    <source>
        <dbReference type="ARBA" id="ARBA00023315"/>
    </source>
</evidence>
<keyword evidence="3 5" id="KW-0808">Transferase</keyword>
<feature type="transmembrane region" description="Helical" evidence="6">
    <location>
        <begin position="128"/>
        <end position="149"/>
    </location>
</feature>
<keyword evidence="6" id="KW-0472">Membrane</keyword>
<dbReference type="Pfam" id="PF01553">
    <property type="entry name" value="Acyltransferase"/>
    <property type="match status" value="1"/>
</dbReference>
<keyword evidence="6" id="KW-0812">Transmembrane</keyword>
<keyword evidence="5" id="KW-0444">Lipid biosynthesis</keyword>
<sequence>MLEFLIYAFGITISGYLFYAIIFPRLPSIVRYRIKMAVYYLHLFTHGFLSTFPSLLKPKDPRNFRYPMVLMWFTTRLFGIRVQVLDKNRIRDLPGNFVVISNHQSSLDLIGISHVWPSPCILVAKKSLLFAGWFGLAGWLCGCVFVSRGRQSAIAEMRRLGDRLADASSRLRVWIFPEGTRQSGGEFGEFKKGAFHLAVQAQVPVVPVVFSSYSNFYSKRQRRFDSPGLVLARVLEPVTTQGLTESDVPALSERVRAVMSAEYGPLSEEAAKVASAAADNEIKAD</sequence>
<dbReference type="SMART" id="SM00563">
    <property type="entry name" value="PlsC"/>
    <property type="match status" value="1"/>
</dbReference>
<comment type="caution">
    <text evidence="8">The sequence shown here is derived from an EMBL/GenBank/DDBJ whole genome shotgun (WGS) entry which is preliminary data.</text>
</comment>
<dbReference type="CDD" id="cd07989">
    <property type="entry name" value="LPLAT_AGPAT-like"/>
    <property type="match status" value="1"/>
</dbReference>
<dbReference type="InterPro" id="IPR002123">
    <property type="entry name" value="Plipid/glycerol_acylTrfase"/>
</dbReference>